<protein>
    <submittedName>
        <fullName evidence="3">Uncharacterized protein</fullName>
    </submittedName>
</protein>
<dbReference type="RefSeq" id="WP_011878906.1">
    <property type="nucleotide sequence ID" value="NC_009253.1"/>
</dbReference>
<keyword evidence="2" id="KW-1133">Transmembrane helix</keyword>
<dbReference type="AlphaFoldDB" id="A4J7Q5"/>
<dbReference type="Gene3D" id="1.20.120.20">
    <property type="entry name" value="Apolipoprotein"/>
    <property type="match status" value="1"/>
</dbReference>
<feature type="coiled-coil region" evidence="1">
    <location>
        <begin position="91"/>
        <end position="118"/>
    </location>
</feature>
<dbReference type="EMBL" id="CP000612">
    <property type="protein sequence ID" value="ABO51108.1"/>
    <property type="molecule type" value="Genomic_DNA"/>
</dbReference>
<reference evidence="3 4" key="1">
    <citation type="submission" date="2007-03" db="EMBL/GenBank/DDBJ databases">
        <title>Complete sequence of Desulfotomaculum reducens MI-1.</title>
        <authorList>
            <consortium name="US DOE Joint Genome Institute"/>
            <person name="Copeland A."/>
            <person name="Lucas S."/>
            <person name="Lapidus A."/>
            <person name="Barry K."/>
            <person name="Detter J.C."/>
            <person name="Glavina del Rio T."/>
            <person name="Hammon N."/>
            <person name="Israni S."/>
            <person name="Dalin E."/>
            <person name="Tice H."/>
            <person name="Pitluck S."/>
            <person name="Sims D."/>
            <person name="Brettin T."/>
            <person name="Bruce D."/>
            <person name="Han C."/>
            <person name="Tapia R."/>
            <person name="Schmutz J."/>
            <person name="Larimer F."/>
            <person name="Land M."/>
            <person name="Hauser L."/>
            <person name="Kyrpides N."/>
            <person name="Kim E."/>
            <person name="Tebo B.M."/>
            <person name="Richardson P."/>
        </authorList>
    </citation>
    <scope>NUCLEOTIDE SEQUENCE [LARGE SCALE GENOMIC DNA]</scope>
    <source>
        <strain evidence="3 4">MI-1</strain>
    </source>
</reference>
<dbReference type="eggNOG" id="COG5412">
    <property type="taxonomic scope" value="Bacteria"/>
</dbReference>
<dbReference type="HOGENOM" id="CLU_002005_4_1_9"/>
<dbReference type="KEGG" id="drm:Dred_2598"/>
<feature type="transmembrane region" description="Helical" evidence="2">
    <location>
        <begin position="412"/>
        <end position="435"/>
    </location>
</feature>
<dbReference type="eggNOG" id="COG5283">
    <property type="taxonomic scope" value="Bacteria"/>
</dbReference>
<keyword evidence="2" id="KW-0812">Transmembrane</keyword>
<dbReference type="SUPFAM" id="SSF57997">
    <property type="entry name" value="Tropomyosin"/>
    <property type="match status" value="1"/>
</dbReference>
<feature type="transmembrane region" description="Helical" evidence="2">
    <location>
        <begin position="371"/>
        <end position="392"/>
    </location>
</feature>
<dbReference type="PANTHER" id="PTHR37813">
    <property type="entry name" value="FELS-2 PROPHAGE PROTEIN"/>
    <property type="match status" value="1"/>
</dbReference>
<proteinExistence type="predicted"/>
<name>A4J7Q5_DESRM</name>
<keyword evidence="1" id="KW-0175">Coiled coil</keyword>
<evidence type="ECO:0000256" key="1">
    <source>
        <dbReference type="SAM" id="Coils"/>
    </source>
</evidence>
<dbReference type="eggNOG" id="COG3941">
    <property type="taxonomic scope" value="Bacteria"/>
</dbReference>
<dbReference type="PANTHER" id="PTHR37813:SF1">
    <property type="entry name" value="FELS-2 PROPHAGE PROTEIN"/>
    <property type="match status" value="1"/>
</dbReference>
<dbReference type="Proteomes" id="UP000001556">
    <property type="component" value="Chromosome"/>
</dbReference>
<evidence type="ECO:0000256" key="2">
    <source>
        <dbReference type="SAM" id="Phobius"/>
    </source>
</evidence>
<evidence type="ECO:0000313" key="3">
    <source>
        <dbReference type="EMBL" id="ABO51108.1"/>
    </source>
</evidence>
<dbReference type="STRING" id="349161.Dred_2598"/>
<gene>
    <name evidence="3" type="ordered locus">Dred_2598</name>
</gene>
<evidence type="ECO:0000313" key="4">
    <source>
        <dbReference type="Proteomes" id="UP000001556"/>
    </source>
</evidence>
<dbReference type="OrthoDB" id="1677957at2"/>
<keyword evidence="4" id="KW-1185">Reference proteome</keyword>
<keyword evidence="2" id="KW-0472">Membrane</keyword>
<organism evidence="3 4">
    <name type="scientific">Desulforamulus reducens (strain ATCC BAA-1160 / DSM 100696 / MI-1)</name>
    <name type="common">Desulfotomaculum reducens</name>
    <dbReference type="NCBI Taxonomy" id="349161"/>
    <lineage>
        <taxon>Bacteria</taxon>
        <taxon>Bacillati</taxon>
        <taxon>Bacillota</taxon>
        <taxon>Clostridia</taxon>
        <taxon>Eubacteriales</taxon>
        <taxon>Peptococcaceae</taxon>
        <taxon>Desulforamulus</taxon>
    </lineage>
</organism>
<accession>A4J7Q5</accession>
<sequence length="647" mass="69494">MKREIKTTLALDGEKKFKQELQNASRQLRVLGSEMKANTAAFKGNEDSLEALTSRGNIYRKQVEQQKEIVAALARAVEESAQKYGDADRRTDEYRIKLNNATAALSRMESELKQNSQAITEFGNNADKSLDNFKNSLQNTGDRLKGIGQSMSVAFTAPLVGGFFAVTQGTKELRGDLAVLETNAQIAGQNMGILNDALVKLQAVTGETDSNIEGLSELLATGFRDEQLTQLLDSLYGAAIKFKDTMKFEGISDGLQETLATGAAVGPFAELLERSGIALDGFNDGLTEAIAKGTQEQYVLDVLAKTGLAKTYEAYRKNNEEMVKAEEANFRMQQSMAKLGASLEPLLTPIINKITELVNKFNEADPATQKIILTIGGVAAAAGPTLVAVGSMATGFSSVVGIAGKLVPKLKIFAVGMGPVGIAIAAVTTAGVLLYKNWDTISAKAGELKDNTVAKFEEIKTAITNKVNLAKTNATAAIDGTKAMFSAKITEIQSGVNNKFEAIRSGITNKIDAAKDSVGRAINEMKGFFNFNWSLPKIKLPHFNISGSFSLNPPRVPSFGVNWYAKGGIFDEPSIIGVGEAGKEVVAPVDKLVDIIRNAFKGERAAVVGGGDVIVQQMIVRNDNDITRIARQLFYLQQGKTRGLGLK</sequence>